<proteinExistence type="predicted"/>
<name>A0ABR4B271_9LECA</name>
<dbReference type="Proteomes" id="UP001590951">
    <property type="component" value="Unassembled WGS sequence"/>
</dbReference>
<organism evidence="1 2">
    <name type="scientific">Lepraria finkii</name>
    <dbReference type="NCBI Taxonomy" id="1340010"/>
    <lineage>
        <taxon>Eukaryota</taxon>
        <taxon>Fungi</taxon>
        <taxon>Dikarya</taxon>
        <taxon>Ascomycota</taxon>
        <taxon>Pezizomycotina</taxon>
        <taxon>Lecanoromycetes</taxon>
        <taxon>OSLEUM clade</taxon>
        <taxon>Lecanoromycetidae</taxon>
        <taxon>Lecanorales</taxon>
        <taxon>Lecanorineae</taxon>
        <taxon>Stereocaulaceae</taxon>
        <taxon>Lepraria</taxon>
    </lineage>
</organism>
<gene>
    <name evidence="1" type="ORF">ABVK25_008369</name>
</gene>
<evidence type="ECO:0000313" key="1">
    <source>
        <dbReference type="EMBL" id="KAL2051317.1"/>
    </source>
</evidence>
<protein>
    <submittedName>
        <fullName evidence="1">Uncharacterized protein</fullName>
    </submittedName>
</protein>
<comment type="caution">
    <text evidence="1">The sequence shown here is derived from an EMBL/GenBank/DDBJ whole genome shotgun (WGS) entry which is preliminary data.</text>
</comment>
<evidence type="ECO:0000313" key="2">
    <source>
        <dbReference type="Proteomes" id="UP001590951"/>
    </source>
</evidence>
<keyword evidence="2" id="KW-1185">Reference proteome</keyword>
<reference evidence="1 2" key="1">
    <citation type="submission" date="2024-09" db="EMBL/GenBank/DDBJ databases">
        <title>Rethinking Asexuality: The Enigmatic Case of Functional Sexual Genes in Lepraria (Stereocaulaceae).</title>
        <authorList>
            <person name="Doellman M."/>
            <person name="Sun Y."/>
            <person name="Barcenas-Pena A."/>
            <person name="Lumbsch H.T."/>
            <person name="Grewe F."/>
        </authorList>
    </citation>
    <scope>NUCLEOTIDE SEQUENCE [LARGE SCALE GENOMIC DNA]</scope>
    <source>
        <strain evidence="1 2">Grewe 0041</strain>
    </source>
</reference>
<sequence length="136" mass="14594">MASKDIARRMREPIDCMRLADVVGRLTTPLAHRNSQIRIHQSPPLAGITPAIALYKSYPAANALPRVGVFAFSDNFFTKSGGEDERGGGGALDCTVSGLALPLETAGLVEETIEADCSVLWRLARGEVGREGGRWV</sequence>
<dbReference type="EMBL" id="JBHFEH010000036">
    <property type="protein sequence ID" value="KAL2051317.1"/>
    <property type="molecule type" value="Genomic_DNA"/>
</dbReference>
<accession>A0ABR4B271</accession>